<evidence type="ECO:0000313" key="1">
    <source>
        <dbReference type="EMBL" id="KAG0410116.1"/>
    </source>
</evidence>
<proteinExistence type="predicted"/>
<reference evidence="1 2" key="1">
    <citation type="journal article" date="2020" name="Cell">
        <title>Large-Scale Comparative Analyses of Tick Genomes Elucidate Their Genetic Diversity and Vector Capacities.</title>
        <authorList>
            <consortium name="Tick Genome and Microbiome Consortium (TIGMIC)"/>
            <person name="Jia N."/>
            <person name="Wang J."/>
            <person name="Shi W."/>
            <person name="Du L."/>
            <person name="Sun Y."/>
            <person name="Zhan W."/>
            <person name="Jiang J.F."/>
            <person name="Wang Q."/>
            <person name="Zhang B."/>
            <person name="Ji P."/>
            <person name="Bell-Sakyi L."/>
            <person name="Cui X.M."/>
            <person name="Yuan T.T."/>
            <person name="Jiang B.G."/>
            <person name="Yang W.F."/>
            <person name="Lam T.T."/>
            <person name="Chang Q.C."/>
            <person name="Ding S.J."/>
            <person name="Wang X.J."/>
            <person name="Zhu J.G."/>
            <person name="Ruan X.D."/>
            <person name="Zhao L."/>
            <person name="Wei J.T."/>
            <person name="Ye R.Z."/>
            <person name="Que T.C."/>
            <person name="Du C.H."/>
            <person name="Zhou Y.H."/>
            <person name="Cheng J.X."/>
            <person name="Dai P.F."/>
            <person name="Guo W.B."/>
            <person name="Han X.H."/>
            <person name="Huang E.J."/>
            <person name="Li L.F."/>
            <person name="Wei W."/>
            <person name="Gao Y.C."/>
            <person name="Liu J.Z."/>
            <person name="Shao H.Z."/>
            <person name="Wang X."/>
            <person name="Wang C.C."/>
            <person name="Yang T.C."/>
            <person name="Huo Q.B."/>
            <person name="Li W."/>
            <person name="Chen H.Y."/>
            <person name="Chen S.E."/>
            <person name="Zhou L.G."/>
            <person name="Ni X.B."/>
            <person name="Tian J.H."/>
            <person name="Sheng Y."/>
            <person name="Liu T."/>
            <person name="Pan Y.S."/>
            <person name="Xia L.Y."/>
            <person name="Li J."/>
            <person name="Zhao F."/>
            <person name="Cao W.C."/>
        </authorList>
    </citation>
    <scope>NUCLEOTIDE SEQUENCE [LARGE SCALE GENOMIC DNA]</scope>
    <source>
        <strain evidence="1">Iper-2018</strain>
    </source>
</reference>
<gene>
    <name evidence="1" type="ORF">HPB47_012758</name>
</gene>
<keyword evidence="2" id="KW-1185">Reference proteome</keyword>
<dbReference type="EMBL" id="JABSTQ010011552">
    <property type="protein sequence ID" value="KAG0410116.1"/>
    <property type="molecule type" value="Genomic_DNA"/>
</dbReference>
<evidence type="ECO:0000313" key="2">
    <source>
        <dbReference type="Proteomes" id="UP000805193"/>
    </source>
</evidence>
<comment type="caution">
    <text evidence="1">The sequence shown here is derived from an EMBL/GenBank/DDBJ whole genome shotgun (WGS) entry which is preliminary data.</text>
</comment>
<organism evidence="1 2">
    <name type="scientific">Ixodes persulcatus</name>
    <name type="common">Taiga tick</name>
    <dbReference type="NCBI Taxonomy" id="34615"/>
    <lineage>
        <taxon>Eukaryota</taxon>
        <taxon>Metazoa</taxon>
        <taxon>Ecdysozoa</taxon>
        <taxon>Arthropoda</taxon>
        <taxon>Chelicerata</taxon>
        <taxon>Arachnida</taxon>
        <taxon>Acari</taxon>
        <taxon>Parasitiformes</taxon>
        <taxon>Ixodida</taxon>
        <taxon>Ixodoidea</taxon>
        <taxon>Ixodidae</taxon>
        <taxon>Ixodinae</taxon>
        <taxon>Ixodes</taxon>
    </lineage>
</organism>
<sequence>MNLPGLSDFERRILEKECGAGRRAVRGHTTQAPQTASTAAEGSSPTTPPTPPPEPPRRVGGASNPPELPNDFKMNVMFSAWFDKNIYSCTIAYSRFGAGQGNRLYIAKTTSGYTDTKTYDFDNDLMIVTSGKARTCKTIKGIPESEKVDPFFPVAFKSSDGKKFFDEPNSLIRFLGDKRSMTESPNTPNEWKTEVTVTIDNQVHHCGLVSIWSENGTVTPLCDRKNENHGACPPIPMDSGIDCEGKQINYLFSDYTEYLDYSIFEASVNDRI</sequence>
<accession>A0AC60NSN7</accession>
<protein>
    <submittedName>
        <fullName evidence="1">Uncharacterized protein</fullName>
    </submittedName>
</protein>
<name>A0AC60NSN7_IXOPE</name>
<dbReference type="Proteomes" id="UP000805193">
    <property type="component" value="Unassembled WGS sequence"/>
</dbReference>